<keyword evidence="1" id="KW-0812">Transmembrane</keyword>
<reference evidence="2" key="1">
    <citation type="submission" date="2022-09" db="EMBL/GenBank/DDBJ databases">
        <title>The genome sequence of Tsuneonella sp. YG55.</title>
        <authorList>
            <person name="Liu Y."/>
        </authorList>
    </citation>
    <scope>NUCLEOTIDE SEQUENCE</scope>
    <source>
        <strain evidence="2">YG55</strain>
    </source>
</reference>
<keyword evidence="1" id="KW-1133">Transmembrane helix</keyword>
<proteinExistence type="predicted"/>
<feature type="transmembrane region" description="Helical" evidence="1">
    <location>
        <begin position="46"/>
        <end position="68"/>
    </location>
</feature>
<evidence type="ECO:0000256" key="1">
    <source>
        <dbReference type="SAM" id="Phobius"/>
    </source>
</evidence>
<accession>A0A9X2VYZ3</accession>
<dbReference type="Proteomes" id="UP001142648">
    <property type="component" value="Unassembled WGS sequence"/>
</dbReference>
<keyword evidence="1" id="KW-0472">Membrane</keyword>
<name>A0A9X2VYZ3_9SPHN</name>
<evidence type="ECO:0000313" key="2">
    <source>
        <dbReference type="EMBL" id="MCT2557937.1"/>
    </source>
</evidence>
<dbReference type="RefSeq" id="WP_259960686.1">
    <property type="nucleotide sequence ID" value="NZ_JAOAMV010000001.1"/>
</dbReference>
<feature type="transmembrane region" description="Helical" evidence="1">
    <location>
        <begin position="75"/>
        <end position="96"/>
    </location>
</feature>
<organism evidence="2 3">
    <name type="scientific">Tsuneonella litorea</name>
    <dbReference type="NCBI Taxonomy" id="2976475"/>
    <lineage>
        <taxon>Bacteria</taxon>
        <taxon>Pseudomonadati</taxon>
        <taxon>Pseudomonadota</taxon>
        <taxon>Alphaproteobacteria</taxon>
        <taxon>Sphingomonadales</taxon>
        <taxon>Erythrobacteraceae</taxon>
        <taxon>Tsuneonella</taxon>
    </lineage>
</organism>
<dbReference type="EMBL" id="JAOAMV010000001">
    <property type="protein sequence ID" value="MCT2557937.1"/>
    <property type="molecule type" value="Genomic_DNA"/>
</dbReference>
<sequence length="140" mass="14847">MSARTGPRPWPIRAFAALFAGAALLSFADGMAGLSDPALPRAIRDAAIIGSSVRLTIALMTTGLVWFFAFRLARWLVPAFLFAKAAWALAIVWQAGAADFVSSTWLAAMALGFVAAIMLFVPAADGWFSKAGEPDPAVFR</sequence>
<evidence type="ECO:0000313" key="3">
    <source>
        <dbReference type="Proteomes" id="UP001142648"/>
    </source>
</evidence>
<keyword evidence="3" id="KW-1185">Reference proteome</keyword>
<dbReference type="AlphaFoldDB" id="A0A9X2VYZ3"/>
<gene>
    <name evidence="2" type="ORF">N0B51_02960</name>
</gene>
<feature type="transmembrane region" description="Helical" evidence="1">
    <location>
        <begin position="102"/>
        <end position="121"/>
    </location>
</feature>
<protein>
    <submittedName>
        <fullName evidence="2">Uncharacterized protein</fullName>
    </submittedName>
</protein>
<comment type="caution">
    <text evidence="2">The sequence shown here is derived from an EMBL/GenBank/DDBJ whole genome shotgun (WGS) entry which is preliminary data.</text>
</comment>